<dbReference type="GO" id="GO:0009381">
    <property type="term" value="F:excinuclease ABC activity"/>
    <property type="evidence" value="ECO:0007669"/>
    <property type="project" value="UniProtKB-UniRule"/>
</dbReference>
<feature type="domain" description="UVR" evidence="9">
    <location>
        <begin position="203"/>
        <end position="238"/>
    </location>
</feature>
<dbReference type="InterPro" id="IPR010994">
    <property type="entry name" value="RuvA_2-like"/>
</dbReference>
<dbReference type="CDD" id="cd10434">
    <property type="entry name" value="GIY-YIG_UvrC_Cho"/>
    <property type="match status" value="1"/>
</dbReference>
<dbReference type="Pfam" id="PF01541">
    <property type="entry name" value="GIY-YIG"/>
    <property type="match status" value="1"/>
</dbReference>
<dbReference type="Gene3D" id="1.10.150.20">
    <property type="entry name" value="5' to 3' exonuclease, C-terminal subdomain"/>
    <property type="match status" value="1"/>
</dbReference>
<organism evidence="13">
    <name type="scientific">Granulicella tundricola (strain ATCC BAA-1859 / DSM 23138 / MP5ACTX9)</name>
    <dbReference type="NCBI Taxonomy" id="1198114"/>
    <lineage>
        <taxon>Bacteria</taxon>
        <taxon>Pseudomonadati</taxon>
        <taxon>Acidobacteriota</taxon>
        <taxon>Terriglobia</taxon>
        <taxon>Terriglobales</taxon>
        <taxon>Acidobacteriaceae</taxon>
        <taxon>Granulicella</taxon>
    </lineage>
</organism>
<keyword evidence="13" id="KW-1185">Reference proteome</keyword>
<dbReference type="InterPro" id="IPR004791">
    <property type="entry name" value="UvrC"/>
</dbReference>
<evidence type="ECO:0000259" key="11">
    <source>
        <dbReference type="PROSITE" id="PS50165"/>
    </source>
</evidence>
<feature type="region of interest" description="Disordered" evidence="8">
    <location>
        <begin position="294"/>
        <end position="326"/>
    </location>
</feature>
<dbReference type="SUPFAM" id="SSF46600">
    <property type="entry name" value="C-terminal UvrC-binding domain of UvrB"/>
    <property type="match status" value="1"/>
</dbReference>
<dbReference type="STRING" id="1198114.AciX9_2386"/>
<dbReference type="PROSITE" id="PS50165">
    <property type="entry name" value="UVRC"/>
    <property type="match status" value="1"/>
</dbReference>
<evidence type="ECO:0000256" key="8">
    <source>
        <dbReference type="SAM" id="MobiDB-lite"/>
    </source>
</evidence>
<dbReference type="InterPro" id="IPR001162">
    <property type="entry name" value="UvrC_RNase_H_dom"/>
</dbReference>
<dbReference type="PROSITE" id="PS50151">
    <property type="entry name" value="UVR"/>
    <property type="match status" value="1"/>
</dbReference>
<dbReference type="InterPro" id="IPR047296">
    <property type="entry name" value="GIY-YIG_UvrC_Cho"/>
</dbReference>
<dbReference type="HOGENOM" id="CLU_014841_3_2_0"/>
<dbReference type="eggNOG" id="COG0322">
    <property type="taxonomic scope" value="Bacteria"/>
</dbReference>
<evidence type="ECO:0000256" key="5">
    <source>
        <dbReference type="ARBA" id="ARBA00023204"/>
    </source>
</evidence>
<evidence type="ECO:0000313" key="13">
    <source>
        <dbReference type="Proteomes" id="UP000000343"/>
    </source>
</evidence>
<dbReference type="InterPro" id="IPR038476">
    <property type="entry name" value="UvrC_RNase_H_dom_sf"/>
</dbReference>
<evidence type="ECO:0000259" key="10">
    <source>
        <dbReference type="PROSITE" id="PS50164"/>
    </source>
</evidence>
<dbReference type="Pfam" id="PF08459">
    <property type="entry name" value="UvrC_RNaseH_dom"/>
    <property type="match status" value="1"/>
</dbReference>
<dbReference type="Gene3D" id="4.10.860.10">
    <property type="entry name" value="UVR domain"/>
    <property type="match status" value="1"/>
</dbReference>
<dbReference type="OrthoDB" id="9804933at2"/>
<dbReference type="Gene3D" id="3.40.1440.10">
    <property type="entry name" value="GIY-YIG endonuclease"/>
    <property type="match status" value="1"/>
</dbReference>
<dbReference type="InterPro" id="IPR000305">
    <property type="entry name" value="GIY-YIG_endonuc"/>
</dbReference>
<comment type="function">
    <text evidence="7">The UvrABC repair system catalyzes the recognition and processing of DNA lesions. UvrC both incises the 5' and 3' sides of the lesion. The N-terminal half is responsible for the 3' incision and the C-terminal half is responsible for the 5' incision.</text>
</comment>
<dbReference type="PANTHER" id="PTHR30562">
    <property type="entry name" value="UVRC/OXIDOREDUCTASE"/>
    <property type="match status" value="1"/>
</dbReference>
<dbReference type="GO" id="GO:0006289">
    <property type="term" value="P:nucleotide-excision repair"/>
    <property type="evidence" value="ECO:0007669"/>
    <property type="project" value="UniProtKB-UniRule"/>
</dbReference>
<evidence type="ECO:0000259" key="9">
    <source>
        <dbReference type="PROSITE" id="PS50151"/>
    </source>
</evidence>
<protein>
    <recommendedName>
        <fullName evidence="7">UvrABC system protein C</fullName>
        <shortName evidence="7">Protein UvrC</shortName>
    </recommendedName>
    <alternativeName>
        <fullName evidence="7">Excinuclease ABC subunit C</fullName>
    </alternativeName>
</protein>
<dbReference type="HAMAP" id="MF_00203">
    <property type="entry name" value="UvrC"/>
    <property type="match status" value="1"/>
</dbReference>
<dbReference type="NCBIfam" id="TIGR00194">
    <property type="entry name" value="uvrC"/>
    <property type="match status" value="1"/>
</dbReference>
<dbReference type="GO" id="GO:0003677">
    <property type="term" value="F:DNA binding"/>
    <property type="evidence" value="ECO:0007669"/>
    <property type="project" value="UniProtKB-UniRule"/>
</dbReference>
<keyword evidence="1 7" id="KW-0963">Cytoplasm</keyword>
<evidence type="ECO:0000256" key="4">
    <source>
        <dbReference type="ARBA" id="ARBA00022881"/>
    </source>
</evidence>
<dbReference type="Pfam" id="PF14520">
    <property type="entry name" value="HHH_5"/>
    <property type="match status" value="1"/>
</dbReference>
<dbReference type="FunFam" id="3.30.420.340:FF:000001">
    <property type="entry name" value="UvrABC system protein C"/>
    <property type="match status" value="1"/>
</dbReference>
<dbReference type="GO" id="GO:0009432">
    <property type="term" value="P:SOS response"/>
    <property type="evidence" value="ECO:0007669"/>
    <property type="project" value="UniProtKB-UniRule"/>
</dbReference>
<gene>
    <name evidence="7" type="primary">uvrC</name>
    <name evidence="12" type="ordered locus">AciX9_2386</name>
</gene>
<dbReference type="PaxDb" id="1198114-AciX9_2386"/>
<comment type="similarity">
    <text evidence="7">Belongs to the UvrC family.</text>
</comment>
<evidence type="ECO:0000256" key="6">
    <source>
        <dbReference type="ARBA" id="ARBA00023236"/>
    </source>
</evidence>
<dbReference type="AlphaFoldDB" id="E8X4L3"/>
<accession>E8X4L3</accession>
<dbReference type="InterPro" id="IPR035901">
    <property type="entry name" value="GIY-YIG_endonuc_sf"/>
</dbReference>
<comment type="subunit">
    <text evidence="7">Interacts with UvrB in an incision complex.</text>
</comment>
<keyword evidence="6 7" id="KW-0742">SOS response</keyword>
<keyword evidence="3 7" id="KW-0228">DNA excision</keyword>
<dbReference type="InterPro" id="IPR036876">
    <property type="entry name" value="UVR_dom_sf"/>
</dbReference>
<feature type="domain" description="GIY-YIG" evidence="10">
    <location>
        <begin position="12"/>
        <end position="92"/>
    </location>
</feature>
<feature type="compositionally biased region" description="Acidic residues" evidence="8">
    <location>
        <begin position="299"/>
        <end position="308"/>
    </location>
</feature>
<reference evidence="13" key="1">
    <citation type="submission" date="2011-01" db="EMBL/GenBank/DDBJ databases">
        <title>Complete sequence of chromosome of Acidobacterium sp. MP5ACTX9.</title>
        <authorList>
            <consortium name="US DOE Joint Genome Institute"/>
            <person name="Lucas S."/>
            <person name="Copeland A."/>
            <person name="Lapidus A."/>
            <person name="Cheng J.-F."/>
            <person name="Goodwin L."/>
            <person name="Pitluck S."/>
            <person name="Teshima H."/>
            <person name="Detter J.C."/>
            <person name="Han C."/>
            <person name="Tapia R."/>
            <person name="Land M."/>
            <person name="Hauser L."/>
            <person name="Kyrpides N."/>
            <person name="Ivanova N."/>
            <person name="Ovchinnikova G."/>
            <person name="Pagani I."/>
            <person name="Rawat S.R."/>
            <person name="Mannisto M."/>
            <person name="Haggblom M.M."/>
            <person name="Woyke T."/>
        </authorList>
    </citation>
    <scope>NUCLEOTIDE SEQUENCE [LARGE SCALE GENOMIC DNA]</scope>
    <source>
        <strain evidence="13">MP5ACTX9</strain>
    </source>
</reference>
<dbReference type="PROSITE" id="PS50164">
    <property type="entry name" value="GIY_YIG"/>
    <property type="match status" value="1"/>
</dbReference>
<sequence>MDLLQKIRTLPTSPGCYLYKNAEGEVIYVGKAKNLRSRVRSYFLEANQRNNQKTGSLMREAVDVDYITVDNEREALALENNLIKQRKPRFNILLRDDKTYPYIKITLTDRHPKVFVTRRLRKDGGAYFGPYFPGNLAHRLVDLIHRSFLIPSCKVDLNRYHPRACLQYYIKRCLGPCVEGLVTPETYKDTIRDVQLFLDGRTDELEKRLTARMAEAAENMQFELAARLRDQLVTVSQMQDKQRIATTDNEDADVFGFHYENQMLAVNLFHMRGGKIVDRRDFFWEDLPDLAGHFGESLNEGEETEAALEPDTRRSAPEIEEDSTSVQQTPVAELGAVFSPAAFFSALLKQLYLDQSYVPRSIYVPVDFPDRVLLADLLSERAHHRIELAAPQRGDKRSLVDLVCQNAKQSYDQRFRVLQPTKKLIADTLQDILNLPETPKRIECFDISHIQGSETVASMVVWEDGVMKKSDYRKFQIKTVSGNDDFASMREVIQRRYKRLLDEKKPFPSVILIDGGLGQLSAAYAALEEIGVTLQPLASIAKKEEIIYVHGQEDEPVVLDRRSPVLHMVQKIRDESHRFAVGYHRKRRQIRDRETELDPIPGVGPRTRQRLIEHFGSIRAIKQTAEQNPDALTAVVNQATAEKIRRYFFPTPAEPETLVQIS</sequence>
<name>E8X4L3_GRATM</name>
<keyword evidence="5 7" id="KW-0234">DNA repair</keyword>
<dbReference type="SUPFAM" id="SSF82771">
    <property type="entry name" value="GIY-YIG endonuclease"/>
    <property type="match status" value="1"/>
</dbReference>
<dbReference type="NCBIfam" id="NF001824">
    <property type="entry name" value="PRK00558.1-5"/>
    <property type="match status" value="1"/>
</dbReference>
<dbReference type="RefSeq" id="WP_013580739.1">
    <property type="nucleotide sequence ID" value="NC_015064.1"/>
</dbReference>
<evidence type="ECO:0000256" key="7">
    <source>
        <dbReference type="HAMAP-Rule" id="MF_00203"/>
    </source>
</evidence>
<dbReference type="PANTHER" id="PTHR30562:SF1">
    <property type="entry name" value="UVRABC SYSTEM PROTEIN C"/>
    <property type="match status" value="1"/>
</dbReference>
<dbReference type="SMART" id="SM00465">
    <property type="entry name" value="GIYc"/>
    <property type="match status" value="1"/>
</dbReference>
<evidence type="ECO:0000313" key="12">
    <source>
        <dbReference type="EMBL" id="ADW69423.1"/>
    </source>
</evidence>
<dbReference type="Proteomes" id="UP000000343">
    <property type="component" value="Chromosome"/>
</dbReference>
<evidence type="ECO:0000256" key="1">
    <source>
        <dbReference type="ARBA" id="ARBA00022490"/>
    </source>
</evidence>
<dbReference type="EMBL" id="CP002480">
    <property type="protein sequence ID" value="ADW69423.1"/>
    <property type="molecule type" value="Genomic_DNA"/>
</dbReference>
<dbReference type="SUPFAM" id="SSF47781">
    <property type="entry name" value="RuvA domain 2-like"/>
    <property type="match status" value="1"/>
</dbReference>
<dbReference type="GO" id="GO:0009380">
    <property type="term" value="C:excinuclease repair complex"/>
    <property type="evidence" value="ECO:0007669"/>
    <property type="project" value="InterPro"/>
</dbReference>
<feature type="domain" description="UvrC family homology region profile" evidence="11">
    <location>
        <begin position="254"/>
        <end position="523"/>
    </location>
</feature>
<keyword evidence="4 7" id="KW-0267">Excision nuclease</keyword>
<comment type="subcellular location">
    <subcellularLocation>
        <location evidence="7">Cytoplasm</location>
    </subcellularLocation>
</comment>
<keyword evidence="2 7" id="KW-0227">DNA damage</keyword>
<proteinExistence type="inferred from homology"/>
<dbReference type="GO" id="GO:0005737">
    <property type="term" value="C:cytoplasm"/>
    <property type="evidence" value="ECO:0007669"/>
    <property type="project" value="UniProtKB-SubCell"/>
</dbReference>
<evidence type="ECO:0000256" key="3">
    <source>
        <dbReference type="ARBA" id="ARBA00022769"/>
    </source>
</evidence>
<dbReference type="Pfam" id="PF22920">
    <property type="entry name" value="UvrC_RNaseH"/>
    <property type="match status" value="2"/>
</dbReference>
<evidence type="ECO:0000256" key="2">
    <source>
        <dbReference type="ARBA" id="ARBA00022763"/>
    </source>
</evidence>
<dbReference type="Pfam" id="PF02151">
    <property type="entry name" value="UVR"/>
    <property type="match status" value="1"/>
</dbReference>
<dbReference type="InterPro" id="IPR050066">
    <property type="entry name" value="UvrABC_protein_C"/>
</dbReference>
<dbReference type="InterPro" id="IPR001943">
    <property type="entry name" value="UVR_dom"/>
</dbReference>
<dbReference type="FunFam" id="3.40.1440.10:FF:000001">
    <property type="entry name" value="UvrABC system protein C"/>
    <property type="match status" value="1"/>
</dbReference>
<dbReference type="KEGG" id="acm:AciX9_2386"/>
<dbReference type="Gene3D" id="3.30.420.340">
    <property type="entry name" value="UvrC, RNAse H endonuclease domain"/>
    <property type="match status" value="1"/>
</dbReference>